<dbReference type="KEGG" id="ehx:EMIHUDRAFT_223385"/>
<evidence type="ECO:0000256" key="3">
    <source>
        <dbReference type="ARBA" id="ARBA00022806"/>
    </source>
</evidence>
<dbReference type="SMART" id="SM01142">
    <property type="entry name" value="DSHCT"/>
    <property type="match status" value="1"/>
</dbReference>
<keyword evidence="3" id="KW-0347">Helicase</keyword>
<dbReference type="eggNOG" id="KOG0948">
    <property type="taxonomic scope" value="Eukaryota"/>
</dbReference>
<dbReference type="STRING" id="2903.R1DXF4"/>
<dbReference type="Pfam" id="PF08148">
    <property type="entry name" value="DSHCT"/>
    <property type="match status" value="1"/>
</dbReference>
<dbReference type="PaxDb" id="2903-EOD39832"/>
<sequence>MEAFVRAPKHVLRFLQPGRLCLLEDASRGVSLGWGVLLGWRGTATSAYVGGASVPPERMRASELVLDVLLPCAAGAQALALAGDAPQPAPLHDPSAEAWVLPVRLSCLQQLSSVRLWLPDEVSSPESRRGVLHALRQVFAERRLADASAARQLNLRPLEHLGDSSPACKRAMGLLDAAVAREAQLDAELRRLPAVAAGLATEAAGVACDEFGETVRRMQRVLLRLGLVDSERVVLLKGRAAAEVDASDEVLVAELLYRGFFNELSPAAAAAVCSCLVAADMEKIKRPQTPLPALQPPLATLREVATEVARVYTDAGIATDEAEYVQRFDSGMVNMVHAWCEGATFAELCNSCELFEGSIIRAIRRLSELLDELKSAAKAMGNDELFSKLEESCRLLRRDIVFASSLYVEM</sequence>
<evidence type="ECO:0000256" key="4">
    <source>
        <dbReference type="ARBA" id="ARBA00022840"/>
    </source>
</evidence>
<dbReference type="Pfam" id="PF13234">
    <property type="entry name" value="MTR4_beta-barrel"/>
    <property type="match status" value="1"/>
</dbReference>
<reference evidence="6" key="2">
    <citation type="submission" date="2024-10" db="UniProtKB">
        <authorList>
            <consortium name="EnsemblProtists"/>
        </authorList>
    </citation>
    <scope>IDENTIFICATION</scope>
</reference>
<dbReference type="GO" id="GO:0005634">
    <property type="term" value="C:nucleus"/>
    <property type="evidence" value="ECO:0007669"/>
    <property type="project" value="TreeGrafter"/>
</dbReference>
<dbReference type="AlphaFoldDB" id="A0A0D3KVP7"/>
<dbReference type="GO" id="GO:0000460">
    <property type="term" value="P:maturation of 5.8S rRNA"/>
    <property type="evidence" value="ECO:0007669"/>
    <property type="project" value="TreeGrafter"/>
</dbReference>
<feature type="domain" description="ATP-dependent RNA helicase Ski2/MTR4 C-terminal" evidence="5">
    <location>
        <begin position="229"/>
        <end position="408"/>
    </location>
</feature>
<dbReference type="Gene3D" id="1.10.3380.30">
    <property type="match status" value="1"/>
</dbReference>
<dbReference type="RefSeq" id="XP_005792261.1">
    <property type="nucleotide sequence ID" value="XM_005792204.1"/>
</dbReference>
<dbReference type="HOGENOM" id="CLU_671622_0_0_1"/>
<keyword evidence="4" id="KW-0067">ATP-binding</keyword>
<dbReference type="GO" id="GO:0004386">
    <property type="term" value="F:helicase activity"/>
    <property type="evidence" value="ECO:0007669"/>
    <property type="project" value="UniProtKB-KW"/>
</dbReference>
<name>A0A0D3KVP7_EMIH1</name>
<dbReference type="GO" id="GO:0005524">
    <property type="term" value="F:ATP binding"/>
    <property type="evidence" value="ECO:0007669"/>
    <property type="project" value="UniProtKB-KW"/>
</dbReference>
<protein>
    <recommendedName>
        <fullName evidence="5">ATP-dependent RNA helicase Ski2/MTR4 C-terminal domain-containing protein</fullName>
    </recommendedName>
</protein>
<dbReference type="Proteomes" id="UP000013827">
    <property type="component" value="Unassembled WGS sequence"/>
</dbReference>
<dbReference type="InterPro" id="IPR012961">
    <property type="entry name" value="Ski2/MTR4_C"/>
</dbReference>
<organism evidence="6 7">
    <name type="scientific">Emiliania huxleyi (strain CCMP1516)</name>
    <dbReference type="NCBI Taxonomy" id="280463"/>
    <lineage>
        <taxon>Eukaryota</taxon>
        <taxon>Haptista</taxon>
        <taxon>Haptophyta</taxon>
        <taxon>Prymnesiophyceae</taxon>
        <taxon>Isochrysidales</taxon>
        <taxon>Noelaerhabdaceae</taxon>
        <taxon>Emiliania</taxon>
    </lineage>
</organism>
<dbReference type="PANTHER" id="PTHR12131">
    <property type="entry name" value="ATP-DEPENDENT RNA AND DNA HELICASE"/>
    <property type="match status" value="1"/>
</dbReference>
<evidence type="ECO:0000259" key="5">
    <source>
        <dbReference type="SMART" id="SM01142"/>
    </source>
</evidence>
<reference evidence="7" key="1">
    <citation type="journal article" date="2013" name="Nature">
        <title>Pan genome of the phytoplankton Emiliania underpins its global distribution.</title>
        <authorList>
            <person name="Read B.A."/>
            <person name="Kegel J."/>
            <person name="Klute M.J."/>
            <person name="Kuo A."/>
            <person name="Lefebvre S.C."/>
            <person name="Maumus F."/>
            <person name="Mayer C."/>
            <person name="Miller J."/>
            <person name="Monier A."/>
            <person name="Salamov A."/>
            <person name="Young J."/>
            <person name="Aguilar M."/>
            <person name="Claverie J.M."/>
            <person name="Frickenhaus S."/>
            <person name="Gonzalez K."/>
            <person name="Herman E.K."/>
            <person name="Lin Y.C."/>
            <person name="Napier J."/>
            <person name="Ogata H."/>
            <person name="Sarno A.F."/>
            <person name="Shmutz J."/>
            <person name="Schroeder D."/>
            <person name="de Vargas C."/>
            <person name="Verret F."/>
            <person name="von Dassow P."/>
            <person name="Valentin K."/>
            <person name="Van de Peer Y."/>
            <person name="Wheeler G."/>
            <person name="Dacks J.B."/>
            <person name="Delwiche C.F."/>
            <person name="Dyhrman S.T."/>
            <person name="Glockner G."/>
            <person name="John U."/>
            <person name="Richards T."/>
            <person name="Worden A.Z."/>
            <person name="Zhang X."/>
            <person name="Grigoriev I.V."/>
            <person name="Allen A.E."/>
            <person name="Bidle K."/>
            <person name="Borodovsky M."/>
            <person name="Bowler C."/>
            <person name="Brownlee C."/>
            <person name="Cock J.M."/>
            <person name="Elias M."/>
            <person name="Gladyshev V.N."/>
            <person name="Groth M."/>
            <person name="Guda C."/>
            <person name="Hadaegh A."/>
            <person name="Iglesias-Rodriguez M.D."/>
            <person name="Jenkins J."/>
            <person name="Jones B.M."/>
            <person name="Lawson T."/>
            <person name="Leese F."/>
            <person name="Lindquist E."/>
            <person name="Lobanov A."/>
            <person name="Lomsadze A."/>
            <person name="Malik S.B."/>
            <person name="Marsh M.E."/>
            <person name="Mackinder L."/>
            <person name="Mock T."/>
            <person name="Mueller-Roeber B."/>
            <person name="Pagarete A."/>
            <person name="Parker M."/>
            <person name="Probert I."/>
            <person name="Quesneville H."/>
            <person name="Raines C."/>
            <person name="Rensing S.A."/>
            <person name="Riano-Pachon D.M."/>
            <person name="Richier S."/>
            <person name="Rokitta S."/>
            <person name="Shiraiwa Y."/>
            <person name="Soanes D.M."/>
            <person name="van der Giezen M."/>
            <person name="Wahlund T.M."/>
            <person name="Williams B."/>
            <person name="Wilson W."/>
            <person name="Wolfe G."/>
            <person name="Wurch L.L."/>
        </authorList>
    </citation>
    <scope>NUCLEOTIDE SEQUENCE</scope>
</reference>
<keyword evidence="7" id="KW-1185">Reference proteome</keyword>
<dbReference type="EnsemblProtists" id="EOD39832">
    <property type="protein sequence ID" value="EOD39832"/>
    <property type="gene ID" value="EMIHUDRAFT_223385"/>
</dbReference>
<evidence type="ECO:0000313" key="7">
    <source>
        <dbReference type="Proteomes" id="UP000013827"/>
    </source>
</evidence>
<accession>A0A0D3KVP7</accession>
<proteinExistence type="predicted"/>
<dbReference type="GO" id="GO:0016787">
    <property type="term" value="F:hydrolase activity"/>
    <property type="evidence" value="ECO:0007669"/>
    <property type="project" value="UniProtKB-KW"/>
</dbReference>
<keyword evidence="1" id="KW-0547">Nucleotide-binding</keyword>
<dbReference type="Gene3D" id="2.40.30.300">
    <property type="match status" value="1"/>
</dbReference>
<dbReference type="PANTHER" id="PTHR12131:SF7">
    <property type="entry name" value="EXOSOME RNA HELICASE MTR4"/>
    <property type="match status" value="1"/>
</dbReference>
<evidence type="ECO:0000256" key="1">
    <source>
        <dbReference type="ARBA" id="ARBA00022741"/>
    </source>
</evidence>
<dbReference type="InterPro" id="IPR050699">
    <property type="entry name" value="RNA-DNA_Helicase"/>
</dbReference>
<dbReference type="InterPro" id="IPR025696">
    <property type="entry name" value="Beta-barrel_MTR4"/>
</dbReference>
<evidence type="ECO:0000313" key="6">
    <source>
        <dbReference type="EnsemblProtists" id="EOD39832"/>
    </source>
</evidence>
<keyword evidence="2" id="KW-0378">Hydrolase</keyword>
<dbReference type="GeneID" id="17285103"/>
<evidence type="ECO:0000256" key="2">
    <source>
        <dbReference type="ARBA" id="ARBA00022801"/>
    </source>
</evidence>